<dbReference type="Pfam" id="PF22942">
    <property type="entry name" value="DUF7025"/>
    <property type="match status" value="1"/>
</dbReference>
<dbReference type="EMBL" id="JAGMUV010000006">
    <property type="protein sequence ID" value="KAH7153528.1"/>
    <property type="molecule type" value="Genomic_DNA"/>
</dbReference>
<dbReference type="OrthoDB" id="10042665at2759"/>
<feature type="region of interest" description="Disordered" evidence="1">
    <location>
        <begin position="846"/>
        <end position="943"/>
    </location>
</feature>
<dbReference type="PANTHER" id="PTHR46411">
    <property type="entry name" value="FAMILY ATPASE, PUTATIVE-RELATED"/>
    <property type="match status" value="1"/>
</dbReference>
<dbReference type="CDD" id="cd19481">
    <property type="entry name" value="RecA-like_protease"/>
    <property type="match status" value="1"/>
</dbReference>
<dbReference type="Proteomes" id="UP000738349">
    <property type="component" value="Unassembled WGS sequence"/>
</dbReference>
<dbReference type="InterPro" id="IPR003593">
    <property type="entry name" value="AAA+_ATPase"/>
</dbReference>
<evidence type="ECO:0000313" key="4">
    <source>
        <dbReference type="Proteomes" id="UP000738349"/>
    </source>
</evidence>
<feature type="region of interest" description="Disordered" evidence="1">
    <location>
        <begin position="159"/>
        <end position="196"/>
    </location>
</feature>
<comment type="caution">
    <text evidence="3">The sequence shown here is derived from an EMBL/GenBank/DDBJ whole genome shotgun (WGS) entry which is preliminary data.</text>
</comment>
<dbReference type="Pfam" id="PF00004">
    <property type="entry name" value="AAA"/>
    <property type="match status" value="1"/>
</dbReference>
<dbReference type="Gene3D" id="3.40.50.300">
    <property type="entry name" value="P-loop containing nucleotide triphosphate hydrolases"/>
    <property type="match status" value="1"/>
</dbReference>
<dbReference type="InterPro" id="IPR027417">
    <property type="entry name" value="P-loop_NTPase"/>
</dbReference>
<dbReference type="SMART" id="SM00382">
    <property type="entry name" value="AAA"/>
    <property type="match status" value="1"/>
</dbReference>
<dbReference type="InterPro" id="IPR056599">
    <property type="entry name" value="AAA_lid_fung"/>
</dbReference>
<organism evidence="3 4">
    <name type="scientific">Dactylonectria macrodidyma</name>
    <dbReference type="NCBI Taxonomy" id="307937"/>
    <lineage>
        <taxon>Eukaryota</taxon>
        <taxon>Fungi</taxon>
        <taxon>Dikarya</taxon>
        <taxon>Ascomycota</taxon>
        <taxon>Pezizomycotina</taxon>
        <taxon>Sordariomycetes</taxon>
        <taxon>Hypocreomycetidae</taxon>
        <taxon>Hypocreales</taxon>
        <taxon>Nectriaceae</taxon>
        <taxon>Dactylonectria</taxon>
    </lineage>
</organism>
<dbReference type="GO" id="GO:0016887">
    <property type="term" value="F:ATP hydrolysis activity"/>
    <property type="evidence" value="ECO:0007669"/>
    <property type="project" value="InterPro"/>
</dbReference>
<feature type="compositionally biased region" description="Basic and acidic residues" evidence="1">
    <location>
        <begin position="846"/>
        <end position="858"/>
    </location>
</feature>
<dbReference type="AlphaFoldDB" id="A0A9P9F332"/>
<accession>A0A9P9F332</accession>
<dbReference type="PANTHER" id="PTHR46411:SF2">
    <property type="entry name" value="AAA+ ATPASE DOMAIN-CONTAINING PROTEIN"/>
    <property type="match status" value="1"/>
</dbReference>
<name>A0A9P9F332_9HYPO</name>
<dbReference type="SUPFAM" id="SSF52540">
    <property type="entry name" value="P-loop containing nucleoside triphosphate hydrolases"/>
    <property type="match status" value="1"/>
</dbReference>
<dbReference type="InterPro" id="IPR003959">
    <property type="entry name" value="ATPase_AAA_core"/>
</dbReference>
<feature type="compositionally biased region" description="Polar residues" evidence="1">
    <location>
        <begin position="159"/>
        <end position="176"/>
    </location>
</feature>
<evidence type="ECO:0000259" key="2">
    <source>
        <dbReference type="SMART" id="SM00382"/>
    </source>
</evidence>
<dbReference type="GO" id="GO:0005524">
    <property type="term" value="F:ATP binding"/>
    <property type="evidence" value="ECO:0007669"/>
    <property type="project" value="InterPro"/>
</dbReference>
<feature type="compositionally biased region" description="Acidic residues" evidence="1">
    <location>
        <begin position="916"/>
        <end position="943"/>
    </location>
</feature>
<proteinExistence type="predicted"/>
<sequence length="943" mass="108542">MPAMIGIEMDFLKIEIDKRHIKDESLNPWTCEIEVLTMDDWKRDIRGSEKKPVPVLQVYYQRLSQAISLEASPGVISQAPKNMALDMIRDQKNLQRIFINSNILHAELEFITSTTISFPVIIGPPYKILLQYLPLFETRLAELRDELAETTMDINNNDYEVNTTTRAPDTNDNQTTQRDHVSEPNVAGKKTNSPDTTGRAVQLEVRISHLQCLLDFVNNNLSGLIELRDDIKSGILKEIAFDDLWHLFKPGDLVVSKSQGQEQLHTVHFVTGGRILPRPPQLLLPPEAPMPRTEIPATTVWSPFIVDAYMMAFDGNQVGPEGKSWDIKHYLGKRLVTELPIYPAQLHPDPKNLLARMEARGRKFMKSLGHKYYEGLAQKKAWRQQSRAIGDDDIMYEDEYVQPQKRSQEYIASEVFVDFEAYREVNRFYKPILGKLLRSKQDQTEVAHRLHPKPFSQKRFTPAMRSAELTFSGPEVDTKLAEDYMAKSRDFLEPFKPTDVELSKEHYQLLPSEVPGYTFRYRMWYILDVSNLQDIDTTRNSRFDDLVIPERHRSLLVALVDNHTSGFQRRQERFKKGMKVPDNAQIDLVPGKGQGLIILLHGPPGSGKTSTAETIAAYTRRPLYAITCGDLGLDPESVEKQLSNHALRAEKWGCVLLLDEADVFLVSRTHRELMRNALVSVFLRQLEYYSGILFLTTNRPGTLDEAFKSRIHVSLRYAELDLDSTRRMWNNILSRLETENKTADIKVKFDRQKLLDFAEQHYKKRQKDGKSWNGRQVRNAFQTALALGHFDRQKDIKASGQTIEEVVKTGKKKWMTVKLTKTNFQSIARTMHEFEDYIVKLRGKDSETAREGEVRDDYYDPDPVVEPARKNYGATSLPKRMSFELPHQYQADRAYPATARTRKRQTSTHDVHGNGDDEDEDEDEDDDDDESDEDEDEEDSAEV</sequence>
<keyword evidence="4" id="KW-1185">Reference proteome</keyword>
<evidence type="ECO:0000256" key="1">
    <source>
        <dbReference type="SAM" id="MobiDB-lite"/>
    </source>
</evidence>
<protein>
    <recommendedName>
        <fullName evidence="2">AAA+ ATPase domain-containing protein</fullName>
    </recommendedName>
</protein>
<gene>
    <name evidence="3" type="ORF">EDB81DRAFT_882464</name>
</gene>
<dbReference type="InterPro" id="IPR054289">
    <property type="entry name" value="DUF7025"/>
</dbReference>
<reference evidence="3" key="1">
    <citation type="journal article" date="2021" name="Nat. Commun.">
        <title>Genetic determinants of endophytism in the Arabidopsis root mycobiome.</title>
        <authorList>
            <person name="Mesny F."/>
            <person name="Miyauchi S."/>
            <person name="Thiergart T."/>
            <person name="Pickel B."/>
            <person name="Atanasova L."/>
            <person name="Karlsson M."/>
            <person name="Huettel B."/>
            <person name="Barry K.W."/>
            <person name="Haridas S."/>
            <person name="Chen C."/>
            <person name="Bauer D."/>
            <person name="Andreopoulos W."/>
            <person name="Pangilinan J."/>
            <person name="LaButti K."/>
            <person name="Riley R."/>
            <person name="Lipzen A."/>
            <person name="Clum A."/>
            <person name="Drula E."/>
            <person name="Henrissat B."/>
            <person name="Kohler A."/>
            <person name="Grigoriev I.V."/>
            <person name="Martin F.M."/>
            <person name="Hacquard S."/>
        </authorList>
    </citation>
    <scope>NUCLEOTIDE SEQUENCE</scope>
    <source>
        <strain evidence="3">MPI-CAGE-AT-0147</strain>
    </source>
</reference>
<evidence type="ECO:0000313" key="3">
    <source>
        <dbReference type="EMBL" id="KAH7153528.1"/>
    </source>
</evidence>
<dbReference type="Pfam" id="PF23232">
    <property type="entry name" value="AAA_lid_13"/>
    <property type="match status" value="1"/>
</dbReference>
<feature type="domain" description="AAA+ ATPase" evidence="2">
    <location>
        <begin position="594"/>
        <end position="718"/>
    </location>
</feature>